<evidence type="ECO:0000256" key="1">
    <source>
        <dbReference type="ARBA" id="ARBA00006226"/>
    </source>
</evidence>
<dbReference type="AlphaFoldDB" id="C9MUM7"/>
<reference evidence="3 4" key="1">
    <citation type="submission" date="2009-09" db="EMBL/GenBank/DDBJ databases">
        <authorList>
            <person name="Weinstock G."/>
            <person name="Sodergren E."/>
            <person name="Clifton S."/>
            <person name="Fulton L."/>
            <person name="Fulton B."/>
            <person name="Courtney L."/>
            <person name="Fronick C."/>
            <person name="Harrison M."/>
            <person name="Strong C."/>
            <person name="Farmer C."/>
            <person name="Delahaunty K."/>
            <person name="Markovic C."/>
            <person name="Hall O."/>
            <person name="Minx P."/>
            <person name="Tomlinson C."/>
            <person name="Mitreva M."/>
            <person name="Nelson J."/>
            <person name="Hou S."/>
            <person name="Wollam A."/>
            <person name="Pepin K.H."/>
            <person name="Johnson M."/>
            <person name="Bhonagiri V."/>
            <person name="Nash W.E."/>
            <person name="Warren W."/>
            <person name="Chinwalla A."/>
            <person name="Mardis E.R."/>
            <person name="Wilson R.K."/>
        </authorList>
    </citation>
    <scope>NUCLEOTIDE SEQUENCE [LARGE SCALE GENOMIC DNA]</scope>
    <source>
        <strain evidence="3 4">F0254</strain>
    </source>
</reference>
<dbReference type="SUPFAM" id="SSF143011">
    <property type="entry name" value="RelE-like"/>
    <property type="match status" value="1"/>
</dbReference>
<dbReference type="PANTHER" id="PTHR35601:SF1">
    <property type="entry name" value="TOXIN RELE"/>
    <property type="match status" value="1"/>
</dbReference>
<dbReference type="Pfam" id="PF05016">
    <property type="entry name" value="ParE_toxin"/>
    <property type="match status" value="1"/>
</dbReference>
<accession>C9MUM7</accession>
<keyword evidence="2" id="KW-1277">Toxin-antitoxin system</keyword>
<dbReference type="NCBIfam" id="TIGR02385">
    <property type="entry name" value="RelE_StbE"/>
    <property type="match status" value="1"/>
</dbReference>
<dbReference type="eggNOG" id="COG2026">
    <property type="taxonomic scope" value="Bacteria"/>
</dbReference>
<comment type="similarity">
    <text evidence="1">Belongs to the RelE toxin family.</text>
</comment>
<name>C9MUM7_9FUSO</name>
<sequence length="89" mass="10808">MSYYNVEMTEKAKKQLLKMDSRTQIFILNYLKNTIEKLENPRSQGKLLRGKYKGSWRYRVGNYRLLATINDKKVLIYVFEIGHRREVYR</sequence>
<evidence type="ECO:0000313" key="4">
    <source>
        <dbReference type="Proteomes" id="UP000006233"/>
    </source>
</evidence>
<dbReference type="STRING" id="634994.GCWU000323_00246"/>
<evidence type="ECO:0000313" key="3">
    <source>
        <dbReference type="EMBL" id="EEX75647.1"/>
    </source>
</evidence>
<proteinExistence type="inferred from homology"/>
<dbReference type="InterPro" id="IPR007712">
    <property type="entry name" value="RelE/ParE_toxin"/>
</dbReference>
<organism evidence="3 4">
    <name type="scientific">Leptotrichia hofstadii F0254</name>
    <dbReference type="NCBI Taxonomy" id="634994"/>
    <lineage>
        <taxon>Bacteria</taxon>
        <taxon>Fusobacteriati</taxon>
        <taxon>Fusobacteriota</taxon>
        <taxon>Fusobacteriia</taxon>
        <taxon>Fusobacteriales</taxon>
        <taxon>Leptotrichiaceae</taxon>
        <taxon>Leptotrichia</taxon>
    </lineage>
</organism>
<dbReference type="EMBL" id="ACVB02000006">
    <property type="protein sequence ID" value="EEX75647.1"/>
    <property type="molecule type" value="Genomic_DNA"/>
</dbReference>
<dbReference type="Proteomes" id="UP000006233">
    <property type="component" value="Unassembled WGS sequence"/>
</dbReference>
<gene>
    <name evidence="3" type="ORF">GCWU000323_00246</name>
</gene>
<evidence type="ECO:0000256" key="2">
    <source>
        <dbReference type="ARBA" id="ARBA00022649"/>
    </source>
</evidence>
<dbReference type="InterPro" id="IPR035093">
    <property type="entry name" value="RelE/ParE_toxin_dom_sf"/>
</dbReference>
<dbReference type="HOGENOM" id="CLU_155761_1_1_0"/>
<protein>
    <submittedName>
        <fullName evidence="3">Addiction module toxin, RelE/StbE family</fullName>
    </submittedName>
</protein>
<dbReference type="Gene3D" id="3.30.2310.20">
    <property type="entry name" value="RelE-like"/>
    <property type="match status" value="1"/>
</dbReference>
<comment type="caution">
    <text evidence="3">The sequence shown here is derived from an EMBL/GenBank/DDBJ whole genome shotgun (WGS) entry which is preliminary data.</text>
</comment>
<dbReference type="RefSeq" id="WP_006803582.1">
    <property type="nucleotide sequence ID" value="NZ_GG700632.1"/>
</dbReference>
<dbReference type="PANTHER" id="PTHR35601">
    <property type="entry name" value="TOXIN RELE"/>
    <property type="match status" value="1"/>
</dbReference>